<organism evidence="4 5">
    <name type="scientific">Burkholderia multivorans</name>
    <dbReference type="NCBI Taxonomy" id="87883"/>
    <lineage>
        <taxon>Bacteria</taxon>
        <taxon>Pseudomonadati</taxon>
        <taxon>Pseudomonadota</taxon>
        <taxon>Betaproteobacteria</taxon>
        <taxon>Burkholderiales</taxon>
        <taxon>Burkholderiaceae</taxon>
        <taxon>Burkholderia</taxon>
        <taxon>Burkholderia cepacia complex</taxon>
    </lineage>
</organism>
<gene>
    <name evidence="4" type="ORF">C6Q15_33260</name>
</gene>
<dbReference type="PROSITE" id="PS51257">
    <property type="entry name" value="PROKAR_LIPOPROTEIN"/>
    <property type="match status" value="1"/>
</dbReference>
<dbReference type="RefSeq" id="WP_006408236.1">
    <property type="nucleotide sequence ID" value="NZ_CADETI010000008.1"/>
</dbReference>
<dbReference type="GO" id="GO:0009898">
    <property type="term" value="C:cytoplasmic side of plasma membrane"/>
    <property type="evidence" value="ECO:0007669"/>
    <property type="project" value="TreeGrafter"/>
</dbReference>
<dbReference type="Pfam" id="PF01656">
    <property type="entry name" value="CbiA"/>
    <property type="match status" value="1"/>
</dbReference>
<keyword evidence="4" id="KW-0282">Flagellum</keyword>
<keyword evidence="1" id="KW-0547">Nucleotide-binding</keyword>
<accession>A0A2S9LA05</accession>
<keyword evidence="4" id="KW-0969">Cilium</keyword>
<dbReference type="AlphaFoldDB" id="A0A2S9LA05"/>
<dbReference type="PANTHER" id="PTHR43384">
    <property type="entry name" value="SEPTUM SITE-DETERMINING PROTEIN MIND HOMOLOG, CHLOROPLASTIC-RELATED"/>
    <property type="match status" value="1"/>
</dbReference>
<evidence type="ECO:0000259" key="3">
    <source>
        <dbReference type="Pfam" id="PF01656"/>
    </source>
</evidence>
<sequence>MDKRTIDQAEGLRRLLAGRGSRIVAVTGGPTGVGCTSTVVNVAAALAALGKDVLVVDERADVHSAAATLAGAWLRDGERTRVAAGFWLCASAQAARAGYGDAQLSDFVDGPADIVLIDAQRGADGTLSTLAREAHDVLIVTRVAAHAITEAYACMKRLHFAHATAQFRVLVNHVGSHADAKTAFDNLAGVASRYLTVSIADAGCVSADPLVEHARALTRSAVDAFPSSPAARDYRKIAADLLYWPMRPRAGTGSARELRAGGQPSYRTGAAHAA</sequence>
<keyword evidence="2" id="KW-0067">ATP-binding</keyword>
<dbReference type="EMBL" id="PVGH01000124">
    <property type="protein sequence ID" value="PRF52031.1"/>
    <property type="molecule type" value="Genomic_DNA"/>
</dbReference>
<dbReference type="GO" id="GO:0016887">
    <property type="term" value="F:ATP hydrolysis activity"/>
    <property type="evidence" value="ECO:0007669"/>
    <property type="project" value="TreeGrafter"/>
</dbReference>
<evidence type="ECO:0000256" key="1">
    <source>
        <dbReference type="ARBA" id="ARBA00022741"/>
    </source>
</evidence>
<dbReference type="InterPro" id="IPR050625">
    <property type="entry name" value="ParA/MinD_ATPase"/>
</dbReference>
<dbReference type="PANTHER" id="PTHR43384:SF6">
    <property type="entry name" value="SEPTUM SITE-DETERMINING PROTEIN MIND HOMOLOG, CHLOROPLASTIC"/>
    <property type="match status" value="1"/>
</dbReference>
<evidence type="ECO:0000313" key="4">
    <source>
        <dbReference type="EMBL" id="PRF52031.1"/>
    </source>
</evidence>
<dbReference type="GO" id="GO:0005524">
    <property type="term" value="F:ATP binding"/>
    <property type="evidence" value="ECO:0007669"/>
    <property type="project" value="UniProtKB-KW"/>
</dbReference>
<comment type="caution">
    <text evidence="4">The sequence shown here is derived from an EMBL/GenBank/DDBJ whole genome shotgun (WGS) entry which is preliminary data.</text>
</comment>
<dbReference type="Proteomes" id="UP000238982">
    <property type="component" value="Unassembled WGS sequence"/>
</dbReference>
<keyword evidence="4" id="KW-0966">Cell projection</keyword>
<dbReference type="Gene3D" id="3.40.50.300">
    <property type="entry name" value="P-loop containing nucleotide triphosphate hydrolases"/>
    <property type="match status" value="1"/>
</dbReference>
<dbReference type="SUPFAM" id="SSF52540">
    <property type="entry name" value="P-loop containing nucleoside triphosphate hydrolases"/>
    <property type="match status" value="1"/>
</dbReference>
<evidence type="ECO:0000313" key="5">
    <source>
        <dbReference type="Proteomes" id="UP000238982"/>
    </source>
</evidence>
<dbReference type="InterPro" id="IPR027417">
    <property type="entry name" value="P-loop_NTPase"/>
</dbReference>
<reference evidence="4 5" key="1">
    <citation type="submission" date="2018-03" db="EMBL/GenBank/DDBJ databases">
        <authorList>
            <person name="Keele B.F."/>
        </authorList>
    </citation>
    <scope>NUCLEOTIDE SEQUENCE [LARGE SCALE GENOMIC DNA]</scope>
    <source>
        <strain evidence="4 5">AU19729</strain>
    </source>
</reference>
<dbReference type="GO" id="GO:0005829">
    <property type="term" value="C:cytosol"/>
    <property type="evidence" value="ECO:0007669"/>
    <property type="project" value="TreeGrafter"/>
</dbReference>
<name>A0A2S9LA05_9BURK</name>
<evidence type="ECO:0000256" key="2">
    <source>
        <dbReference type="ARBA" id="ARBA00022840"/>
    </source>
</evidence>
<proteinExistence type="predicted"/>
<feature type="domain" description="CobQ/CobB/MinD/ParA nucleotide binding" evidence="3">
    <location>
        <begin position="24"/>
        <end position="144"/>
    </location>
</feature>
<dbReference type="GO" id="GO:0051782">
    <property type="term" value="P:negative regulation of cell division"/>
    <property type="evidence" value="ECO:0007669"/>
    <property type="project" value="TreeGrafter"/>
</dbReference>
<protein>
    <submittedName>
        <fullName evidence="4">Flagellar biosynthesis protein FlhG</fullName>
    </submittedName>
</protein>
<dbReference type="InterPro" id="IPR002586">
    <property type="entry name" value="CobQ/CobB/MinD/ParA_Nub-bd_dom"/>
</dbReference>